<dbReference type="EMBL" id="BAAAGA010000001">
    <property type="protein sequence ID" value="GAA0616101.1"/>
    <property type="molecule type" value="Genomic_DNA"/>
</dbReference>
<evidence type="ECO:0008006" key="4">
    <source>
        <dbReference type="Google" id="ProtNLM"/>
    </source>
</evidence>
<dbReference type="RefSeq" id="WP_343791038.1">
    <property type="nucleotide sequence ID" value="NZ_BAAAGA010000001.1"/>
</dbReference>
<feature type="region of interest" description="Disordered" evidence="1">
    <location>
        <begin position="121"/>
        <end position="179"/>
    </location>
</feature>
<gene>
    <name evidence="2" type="ORF">GCM10009422_09070</name>
</gene>
<evidence type="ECO:0000256" key="1">
    <source>
        <dbReference type="SAM" id="MobiDB-lite"/>
    </source>
</evidence>
<sequence length="271" mass="28022">MKIDASSLMNLLTPLKVSDQAREDRLAAQAEAKVRDARAAMEALQQRRTKASDERKAAAKQKIEQLKARLQMLQSMASSDPKGTARLAAQLARELKAAVKEYSGGGVGGFGSIGGGADTAVQAPTPEAAPAADAAAPTDAAVPAATPAPTVATTASGADAEGDASEEGKDGEGDGKSANPYQQAIDQQQARAAEFNRRTAEAQADQEFIGEARKLAAQIKALVRNATDRAQGEEGALSPQEARELKAAVSDMDRQIETAQGDLGGSISILV</sequence>
<feature type="compositionally biased region" description="Low complexity" evidence="1">
    <location>
        <begin position="121"/>
        <end position="159"/>
    </location>
</feature>
<proteinExistence type="predicted"/>
<feature type="compositionally biased region" description="Basic and acidic residues" evidence="1">
    <location>
        <begin position="50"/>
        <end position="60"/>
    </location>
</feature>
<dbReference type="Proteomes" id="UP001501352">
    <property type="component" value="Unassembled WGS sequence"/>
</dbReference>
<feature type="region of interest" description="Disordered" evidence="1">
    <location>
        <begin position="40"/>
        <end position="60"/>
    </location>
</feature>
<evidence type="ECO:0000313" key="2">
    <source>
        <dbReference type="EMBL" id="GAA0616101.1"/>
    </source>
</evidence>
<name>A0ABN1GPZ0_9CAUL</name>
<evidence type="ECO:0000313" key="3">
    <source>
        <dbReference type="Proteomes" id="UP001501352"/>
    </source>
</evidence>
<feature type="compositionally biased region" description="Basic and acidic residues" evidence="1">
    <location>
        <begin position="166"/>
        <end position="175"/>
    </location>
</feature>
<accession>A0ABN1GPZ0</accession>
<keyword evidence="3" id="KW-1185">Reference proteome</keyword>
<comment type="caution">
    <text evidence="2">The sequence shown here is derived from an EMBL/GenBank/DDBJ whole genome shotgun (WGS) entry which is preliminary data.</text>
</comment>
<reference evidence="2 3" key="1">
    <citation type="journal article" date="2019" name="Int. J. Syst. Evol. Microbiol.">
        <title>The Global Catalogue of Microorganisms (GCM) 10K type strain sequencing project: providing services to taxonomists for standard genome sequencing and annotation.</title>
        <authorList>
            <consortium name="The Broad Institute Genomics Platform"/>
            <consortium name="The Broad Institute Genome Sequencing Center for Infectious Disease"/>
            <person name="Wu L."/>
            <person name="Ma J."/>
        </authorList>
    </citation>
    <scope>NUCLEOTIDE SEQUENCE [LARGE SCALE GENOMIC DNA]</scope>
    <source>
        <strain evidence="2 3">JCM 12928</strain>
    </source>
</reference>
<protein>
    <recommendedName>
        <fullName evidence="4">Cell envelope biogenesis protein TolA</fullName>
    </recommendedName>
</protein>
<organism evidence="2 3">
    <name type="scientific">Brevundimonas kwangchunensis</name>
    <dbReference type="NCBI Taxonomy" id="322163"/>
    <lineage>
        <taxon>Bacteria</taxon>
        <taxon>Pseudomonadati</taxon>
        <taxon>Pseudomonadota</taxon>
        <taxon>Alphaproteobacteria</taxon>
        <taxon>Caulobacterales</taxon>
        <taxon>Caulobacteraceae</taxon>
        <taxon>Brevundimonas</taxon>
    </lineage>
</organism>